<dbReference type="PANTHER" id="PTHR12526">
    <property type="entry name" value="GLYCOSYLTRANSFERASE"/>
    <property type="match status" value="1"/>
</dbReference>
<accession>A0ABV6Z138</accession>
<protein>
    <submittedName>
        <fullName evidence="1">Glycosyltransferase</fullName>
        <ecNumber evidence="1">2.4.-.-</ecNumber>
    </submittedName>
</protein>
<sequence>MVMKVCYWGTYDQNYPRNQILISGLRKNGVEVIECHTQIWRDTAEKMAAASSSWVNVKVLWRWFGAYVTLLRRFSAVTDVDALIIGYSGHFDVFVAKILSKWRSVPLVFDAFLSLYDSLVFDRKVVRKGSFKARLIYAVDKYSCWLADIVLLDTEQHIDYFVHEFGLAREKFRRIFIGANDSIFFPLERERQDHPWTVIHYGKYIPLHGMTYIIRAARELEDRKIQFQLIGSGEEYETTVKLAAELKVQNIEFLEFVEQPELPSFIHQADICLGIFGDTDKARRVVPNKVYEAMAMKKPVITGNSPAAQEILSHGENCFLCEMSNHLALAQAIKTLINDVEQQQKIASGGYDTYQKYCSPAALGKEMKAIVDHLKPAAVRPGK</sequence>
<dbReference type="Pfam" id="PF13692">
    <property type="entry name" value="Glyco_trans_1_4"/>
    <property type="match status" value="1"/>
</dbReference>
<proteinExistence type="predicted"/>
<dbReference type="EMBL" id="JBHPBY010000276">
    <property type="protein sequence ID" value="MFC1852171.1"/>
    <property type="molecule type" value="Genomic_DNA"/>
</dbReference>
<comment type="caution">
    <text evidence="1">The sequence shown here is derived from an EMBL/GenBank/DDBJ whole genome shotgun (WGS) entry which is preliminary data.</text>
</comment>
<dbReference type="Proteomes" id="UP001594351">
    <property type="component" value="Unassembled WGS sequence"/>
</dbReference>
<evidence type="ECO:0000313" key="1">
    <source>
        <dbReference type="EMBL" id="MFC1852171.1"/>
    </source>
</evidence>
<dbReference type="SUPFAM" id="SSF53756">
    <property type="entry name" value="UDP-Glycosyltransferase/glycogen phosphorylase"/>
    <property type="match status" value="1"/>
</dbReference>
<evidence type="ECO:0000313" key="2">
    <source>
        <dbReference type="Proteomes" id="UP001594351"/>
    </source>
</evidence>
<keyword evidence="1" id="KW-0808">Transferase</keyword>
<keyword evidence="1" id="KW-0328">Glycosyltransferase</keyword>
<keyword evidence="2" id="KW-1185">Reference proteome</keyword>
<name>A0ABV6Z138_UNCC1</name>
<dbReference type="EC" id="2.4.-.-" evidence="1"/>
<reference evidence="1 2" key="1">
    <citation type="submission" date="2024-09" db="EMBL/GenBank/DDBJ databases">
        <title>Laminarin stimulates single cell rates of sulfate reduction while oxygen inhibits transcriptomic activity in coastal marine sediment.</title>
        <authorList>
            <person name="Lindsay M."/>
            <person name="Orcutt B."/>
            <person name="Emerson D."/>
            <person name="Stepanauskas R."/>
            <person name="D'Angelo T."/>
        </authorList>
    </citation>
    <scope>NUCLEOTIDE SEQUENCE [LARGE SCALE GENOMIC DNA]</scope>
    <source>
        <strain evidence="1">SAG AM-311-K15</strain>
    </source>
</reference>
<dbReference type="PANTHER" id="PTHR12526:SF630">
    <property type="entry name" value="GLYCOSYLTRANSFERASE"/>
    <property type="match status" value="1"/>
</dbReference>
<organism evidence="1 2">
    <name type="scientific">candidate division CSSED10-310 bacterium</name>
    <dbReference type="NCBI Taxonomy" id="2855610"/>
    <lineage>
        <taxon>Bacteria</taxon>
        <taxon>Bacteria division CSSED10-310</taxon>
    </lineage>
</organism>
<gene>
    <name evidence="1" type="ORF">ACFL27_18405</name>
</gene>
<dbReference type="GO" id="GO:0016757">
    <property type="term" value="F:glycosyltransferase activity"/>
    <property type="evidence" value="ECO:0007669"/>
    <property type="project" value="UniProtKB-KW"/>
</dbReference>
<dbReference type="Gene3D" id="3.40.50.2000">
    <property type="entry name" value="Glycogen Phosphorylase B"/>
    <property type="match status" value="2"/>
</dbReference>